<sequence length="227" mass="24729">MGRVRAECTKAPDSALAAQFESAVIPLLEPLYRQALRMTSNRPDAEDLVQETMLNAYAGLRAFEPGTNLKAWLRRIMTNTYINSYRTKKRSPAIHPTGEITDRQLVAGAPRTPGGLRSAEDQALEMLPDPYLKAAMMILPEQFRITVYFADIAGYSYKEIAAMTDTRQGTVSSRLNRGRKQLRDLLFDSPVGGAGGTIGKAASGAIQRRTSVDGAELSGGRPATDGH</sequence>
<dbReference type="CDD" id="cd06171">
    <property type="entry name" value="Sigma70_r4"/>
    <property type="match status" value="1"/>
</dbReference>
<dbReference type="PROSITE" id="PS01063">
    <property type="entry name" value="SIGMA70_ECF"/>
    <property type="match status" value="1"/>
</dbReference>
<evidence type="ECO:0000313" key="9">
    <source>
        <dbReference type="EMBL" id="ORB39150.1"/>
    </source>
</evidence>
<dbReference type="Pfam" id="PF08281">
    <property type="entry name" value="Sigma70_r4_2"/>
    <property type="match status" value="1"/>
</dbReference>
<organism evidence="9 10">
    <name type="scientific">Mycobacterium paraseoulense</name>
    <dbReference type="NCBI Taxonomy" id="590652"/>
    <lineage>
        <taxon>Bacteria</taxon>
        <taxon>Bacillati</taxon>
        <taxon>Actinomycetota</taxon>
        <taxon>Actinomycetes</taxon>
        <taxon>Mycobacteriales</taxon>
        <taxon>Mycobacteriaceae</taxon>
        <taxon>Mycobacterium</taxon>
    </lineage>
</organism>
<gene>
    <name evidence="9" type="ORF">BST39_16325</name>
</gene>
<dbReference type="SUPFAM" id="SSF88659">
    <property type="entry name" value="Sigma3 and sigma4 domains of RNA polymerase sigma factors"/>
    <property type="match status" value="1"/>
</dbReference>
<dbReference type="InterPro" id="IPR013249">
    <property type="entry name" value="RNA_pol_sigma70_r4_t2"/>
</dbReference>
<evidence type="ECO:0000256" key="2">
    <source>
        <dbReference type="ARBA" id="ARBA00023015"/>
    </source>
</evidence>
<dbReference type="RefSeq" id="WP_083172984.1">
    <property type="nucleotide sequence ID" value="NZ_AP022619.1"/>
</dbReference>
<dbReference type="Gene3D" id="1.10.10.10">
    <property type="entry name" value="Winged helix-like DNA-binding domain superfamily/Winged helix DNA-binding domain"/>
    <property type="match status" value="1"/>
</dbReference>
<dbReference type="GO" id="GO:0006352">
    <property type="term" value="P:DNA-templated transcription initiation"/>
    <property type="evidence" value="ECO:0007669"/>
    <property type="project" value="InterPro"/>
</dbReference>
<dbReference type="GO" id="GO:0003677">
    <property type="term" value="F:DNA binding"/>
    <property type="evidence" value="ECO:0007669"/>
    <property type="project" value="UniProtKB-KW"/>
</dbReference>
<dbReference type="Pfam" id="PF04542">
    <property type="entry name" value="Sigma70_r2"/>
    <property type="match status" value="1"/>
</dbReference>
<evidence type="ECO:0000313" key="10">
    <source>
        <dbReference type="Proteomes" id="UP000192513"/>
    </source>
</evidence>
<dbReference type="PANTHER" id="PTHR43133">
    <property type="entry name" value="RNA POLYMERASE ECF-TYPE SIGMA FACTO"/>
    <property type="match status" value="1"/>
</dbReference>
<protein>
    <recommendedName>
        <fullName evidence="6">RNA polymerase sigma factor</fullName>
    </recommendedName>
</protein>
<keyword evidence="2 6" id="KW-0805">Transcription regulation</keyword>
<keyword evidence="5 6" id="KW-0804">Transcription</keyword>
<dbReference type="STRING" id="590652.BST39_16325"/>
<comment type="caution">
    <text evidence="9">The sequence shown here is derived from an EMBL/GenBank/DDBJ whole genome shotgun (WGS) entry which is preliminary data.</text>
</comment>
<dbReference type="EMBL" id="MVIE01000020">
    <property type="protein sequence ID" value="ORB39150.1"/>
    <property type="molecule type" value="Genomic_DNA"/>
</dbReference>
<dbReference type="GO" id="GO:0016987">
    <property type="term" value="F:sigma factor activity"/>
    <property type="evidence" value="ECO:0007669"/>
    <property type="project" value="UniProtKB-KW"/>
</dbReference>
<dbReference type="InterPro" id="IPR007627">
    <property type="entry name" value="RNA_pol_sigma70_r2"/>
</dbReference>
<feature type="domain" description="RNA polymerase sigma-70 region 2" evidence="7">
    <location>
        <begin position="29"/>
        <end position="90"/>
    </location>
</feature>
<dbReference type="Proteomes" id="UP000192513">
    <property type="component" value="Unassembled WGS sequence"/>
</dbReference>
<reference evidence="9 10" key="1">
    <citation type="submission" date="2017-02" db="EMBL/GenBank/DDBJ databases">
        <title>The new phylogeny of genus Mycobacterium.</title>
        <authorList>
            <person name="Tortoli E."/>
            <person name="Trovato A."/>
            <person name="Cirillo D.M."/>
        </authorList>
    </citation>
    <scope>NUCLEOTIDE SEQUENCE [LARGE SCALE GENOMIC DNA]</scope>
    <source>
        <strain evidence="9 10">DSM 45000</strain>
    </source>
</reference>
<proteinExistence type="inferred from homology"/>
<name>A0A1X0I8J5_9MYCO</name>
<evidence type="ECO:0000256" key="3">
    <source>
        <dbReference type="ARBA" id="ARBA00023082"/>
    </source>
</evidence>
<evidence type="ECO:0000256" key="5">
    <source>
        <dbReference type="ARBA" id="ARBA00023163"/>
    </source>
</evidence>
<dbReference type="InterPro" id="IPR000838">
    <property type="entry name" value="RNA_pol_sigma70_ECF_CS"/>
</dbReference>
<accession>A0A1X0I8J5</accession>
<dbReference type="InterPro" id="IPR039425">
    <property type="entry name" value="RNA_pol_sigma-70-like"/>
</dbReference>
<dbReference type="GO" id="GO:0006950">
    <property type="term" value="P:response to stress"/>
    <property type="evidence" value="ECO:0007669"/>
    <property type="project" value="UniProtKB-ARBA"/>
</dbReference>
<dbReference type="Gene3D" id="1.10.1740.10">
    <property type="match status" value="1"/>
</dbReference>
<dbReference type="SUPFAM" id="SSF88946">
    <property type="entry name" value="Sigma2 domain of RNA polymerase sigma factors"/>
    <property type="match status" value="1"/>
</dbReference>
<evidence type="ECO:0000259" key="7">
    <source>
        <dbReference type="Pfam" id="PF04542"/>
    </source>
</evidence>
<keyword evidence="4 6" id="KW-0238">DNA-binding</keyword>
<evidence type="ECO:0000256" key="4">
    <source>
        <dbReference type="ARBA" id="ARBA00023125"/>
    </source>
</evidence>
<dbReference type="InterPro" id="IPR036388">
    <property type="entry name" value="WH-like_DNA-bd_sf"/>
</dbReference>
<keyword evidence="10" id="KW-1185">Reference proteome</keyword>
<evidence type="ECO:0000259" key="8">
    <source>
        <dbReference type="Pfam" id="PF08281"/>
    </source>
</evidence>
<dbReference type="InterPro" id="IPR014284">
    <property type="entry name" value="RNA_pol_sigma-70_dom"/>
</dbReference>
<dbReference type="NCBIfam" id="TIGR02937">
    <property type="entry name" value="sigma70-ECF"/>
    <property type="match status" value="1"/>
</dbReference>
<dbReference type="InterPro" id="IPR013325">
    <property type="entry name" value="RNA_pol_sigma_r2"/>
</dbReference>
<dbReference type="InterPro" id="IPR013324">
    <property type="entry name" value="RNA_pol_sigma_r3/r4-like"/>
</dbReference>
<evidence type="ECO:0000256" key="1">
    <source>
        <dbReference type="ARBA" id="ARBA00010641"/>
    </source>
</evidence>
<dbReference type="PANTHER" id="PTHR43133:SF59">
    <property type="entry name" value="ECF RNA POLYMERASE SIGMA FACTOR SIGR"/>
    <property type="match status" value="1"/>
</dbReference>
<evidence type="ECO:0000256" key="6">
    <source>
        <dbReference type="RuleBase" id="RU000716"/>
    </source>
</evidence>
<keyword evidence="3 6" id="KW-0731">Sigma factor</keyword>
<feature type="domain" description="RNA polymerase sigma factor 70 region 4 type 2" evidence="8">
    <location>
        <begin position="132"/>
        <end position="182"/>
    </location>
</feature>
<dbReference type="AlphaFoldDB" id="A0A1X0I8J5"/>
<comment type="similarity">
    <text evidence="1 6">Belongs to the sigma-70 factor family. ECF subfamily.</text>
</comment>